<name>A0A3A1Y9C0_9GAMM</name>
<evidence type="ECO:0000313" key="3">
    <source>
        <dbReference type="EMBL" id="RIY32734.1"/>
    </source>
</evidence>
<feature type="region of interest" description="Disordered" evidence="1">
    <location>
        <begin position="234"/>
        <end position="289"/>
    </location>
</feature>
<feature type="domain" description="N-acetyltransferase" evidence="2">
    <location>
        <begin position="25"/>
        <end position="170"/>
    </location>
</feature>
<organism evidence="3 4">
    <name type="scientific">Psittacicella melopsittaci</name>
    <dbReference type="NCBI Taxonomy" id="2028576"/>
    <lineage>
        <taxon>Bacteria</taxon>
        <taxon>Pseudomonadati</taxon>
        <taxon>Pseudomonadota</taxon>
        <taxon>Gammaproteobacteria</taxon>
        <taxon>Pasteurellales</taxon>
        <taxon>Psittacicellaceae</taxon>
        <taxon>Psittacicella</taxon>
    </lineage>
</organism>
<protein>
    <recommendedName>
        <fullName evidence="2">N-acetyltransferase domain-containing protein</fullName>
    </recommendedName>
</protein>
<gene>
    <name evidence="3" type="ORF">CJP74_03775</name>
</gene>
<dbReference type="AlphaFoldDB" id="A0A3A1Y9C0"/>
<dbReference type="InterPro" id="IPR016181">
    <property type="entry name" value="Acyl_CoA_acyltransferase"/>
</dbReference>
<feature type="compositionally biased region" description="Polar residues" evidence="1">
    <location>
        <begin position="254"/>
        <end position="264"/>
    </location>
</feature>
<dbReference type="Proteomes" id="UP000266258">
    <property type="component" value="Unassembled WGS sequence"/>
</dbReference>
<dbReference type="GO" id="GO:1990189">
    <property type="term" value="F:protein N-terminal-serine acetyltransferase activity"/>
    <property type="evidence" value="ECO:0007669"/>
    <property type="project" value="TreeGrafter"/>
</dbReference>
<dbReference type="Pfam" id="PF13302">
    <property type="entry name" value="Acetyltransf_3"/>
    <property type="match status" value="1"/>
</dbReference>
<accession>A0A3A1Y9C0</accession>
<dbReference type="PANTHER" id="PTHR43441:SF2">
    <property type="entry name" value="FAMILY ACETYLTRANSFERASE, PUTATIVE (AFU_ORTHOLOGUE AFUA_7G00850)-RELATED"/>
    <property type="match status" value="1"/>
</dbReference>
<dbReference type="OrthoDB" id="9784707at2"/>
<evidence type="ECO:0000259" key="2">
    <source>
        <dbReference type="Pfam" id="PF13302"/>
    </source>
</evidence>
<dbReference type="RefSeq" id="WP_119496932.1">
    <property type="nucleotide sequence ID" value="NZ_NRJH01000030.1"/>
</dbReference>
<reference evidence="3 4" key="1">
    <citation type="submission" date="2017-08" db="EMBL/GenBank/DDBJ databases">
        <title>Reclassification of Bisgaard taxon 37 and 44.</title>
        <authorList>
            <person name="Christensen H."/>
        </authorList>
    </citation>
    <scope>NUCLEOTIDE SEQUENCE [LARGE SCALE GENOMIC DNA]</scope>
    <source>
        <strain evidence="3 4">B96_4</strain>
    </source>
</reference>
<dbReference type="GO" id="GO:0008999">
    <property type="term" value="F:protein-N-terminal-alanine acetyltransferase activity"/>
    <property type="evidence" value="ECO:0007669"/>
    <property type="project" value="TreeGrafter"/>
</dbReference>
<dbReference type="GO" id="GO:0005737">
    <property type="term" value="C:cytoplasm"/>
    <property type="evidence" value="ECO:0007669"/>
    <property type="project" value="TreeGrafter"/>
</dbReference>
<dbReference type="InterPro" id="IPR000182">
    <property type="entry name" value="GNAT_dom"/>
</dbReference>
<comment type="caution">
    <text evidence="3">The sequence shown here is derived from an EMBL/GenBank/DDBJ whole genome shotgun (WGS) entry which is preliminary data.</text>
</comment>
<dbReference type="Gene3D" id="3.40.630.30">
    <property type="match status" value="1"/>
</dbReference>
<proteinExistence type="predicted"/>
<dbReference type="PANTHER" id="PTHR43441">
    <property type="entry name" value="RIBOSOMAL-PROTEIN-SERINE ACETYLTRANSFERASE"/>
    <property type="match status" value="1"/>
</dbReference>
<sequence>MKEFLSSISYPALRENGEILVSPTLTLEPITLEHAKQMWPKVKENLEFFAKFLPWARNTNKELFSQYIEKCEANYRNGSERVYAIRANVDKFKNAIVGCISLQLKFAPGVKVGNAELGYYLFEEATGRNFIHESAQALCAITYTHDNVQRFAIYIDKENTSSRNVAVKLNAKFEGELRNYFGRTYCLYSYVLPDDFIQQNQLINDRLSEGNSGLTIEPFALEGGEFEELAQASRQATDNLNQAQAKQSAERILAQQTKETSNYTAPEPPPADDLEDLETTAQDLFPENK</sequence>
<dbReference type="EMBL" id="NRJH01000030">
    <property type="protein sequence ID" value="RIY32734.1"/>
    <property type="molecule type" value="Genomic_DNA"/>
</dbReference>
<feature type="compositionally biased region" description="Polar residues" evidence="1">
    <location>
        <begin position="234"/>
        <end position="247"/>
    </location>
</feature>
<dbReference type="InterPro" id="IPR051908">
    <property type="entry name" value="Ribosomal_N-acetyltransferase"/>
</dbReference>
<evidence type="ECO:0000256" key="1">
    <source>
        <dbReference type="SAM" id="MobiDB-lite"/>
    </source>
</evidence>
<dbReference type="SUPFAM" id="SSF55729">
    <property type="entry name" value="Acyl-CoA N-acyltransferases (Nat)"/>
    <property type="match status" value="1"/>
</dbReference>
<evidence type="ECO:0000313" key="4">
    <source>
        <dbReference type="Proteomes" id="UP000266258"/>
    </source>
</evidence>
<keyword evidence="4" id="KW-1185">Reference proteome</keyword>